<proteinExistence type="predicted"/>
<protein>
    <submittedName>
        <fullName evidence="5">Methylase of polypeptide chain release factors</fullName>
    </submittedName>
</protein>
<accession>A0A1I7EKR5</accession>
<gene>
    <name evidence="5" type="ORF">SAMN05192563_1027111</name>
</gene>
<evidence type="ECO:0000256" key="3">
    <source>
        <dbReference type="SAM" id="MobiDB-lite"/>
    </source>
</evidence>
<dbReference type="GO" id="GO:0032259">
    <property type="term" value="P:methylation"/>
    <property type="evidence" value="ECO:0007669"/>
    <property type="project" value="UniProtKB-KW"/>
</dbReference>
<dbReference type="SUPFAM" id="SSF53335">
    <property type="entry name" value="S-adenosyl-L-methionine-dependent methyltransferases"/>
    <property type="match status" value="1"/>
</dbReference>
<sequence>MAHFCQISFTLSIVDILVYELSAGRRKGRWHQPSSGGRPQIPPREPDWERYYSGVSWHHDQSLRRATPPRRAFSPRHSCNTDPTFIMTSPATITWPEADGPRTARWRSEAAVPPPKRVVVADDRTTADSAYRLACEGTALLWNGDFQNARQLLQAVTRRLERKPRKQGETPIDAFNLHRQAQSQRARTLGMILIPLDAAYAIPLRRAPEVQQACIETYGPSADEPSVVSLRELLGLIGAHEWRKKGVDIPALGERIHPHYGVFSPVRGEYVDLVAHTPLPSLNKAFDIGTGTGVLAALLAKRGVKKIVATDQDPRALACARENLTRLGYDQQVDVVQADLFPEGRAPLVICNPPWVPARPASPIEYAIYDSESRMLLGFLDGLAEHLSPGGEGWLIMSDFAEHLGLRTREWLLAAIEKAGLTVVGREDIRPRHPKSTDETDALYTARKAEVTSLWRLKAR</sequence>
<reference evidence="5 6" key="1">
    <citation type="submission" date="2016-10" db="EMBL/GenBank/DDBJ databases">
        <authorList>
            <person name="de Groot N.N."/>
        </authorList>
    </citation>
    <scope>NUCLEOTIDE SEQUENCE [LARGE SCALE GENOMIC DNA]</scope>
    <source>
        <strain evidence="5 6">LMG 27731</strain>
    </source>
</reference>
<keyword evidence="2" id="KW-0949">S-adenosyl-L-methionine</keyword>
<keyword evidence="1 5" id="KW-0489">Methyltransferase</keyword>
<dbReference type="PANTHER" id="PTHR18895:SF74">
    <property type="entry name" value="MTRF1L RELEASE FACTOR GLUTAMINE METHYLTRANSFERASE"/>
    <property type="match status" value="1"/>
</dbReference>
<keyword evidence="1 5" id="KW-0808">Transferase</keyword>
<dbReference type="AlphaFoldDB" id="A0A1I7EKR5"/>
<feature type="region of interest" description="Disordered" evidence="3">
    <location>
        <begin position="27"/>
        <end position="46"/>
    </location>
</feature>
<evidence type="ECO:0000259" key="4">
    <source>
        <dbReference type="Pfam" id="PF05175"/>
    </source>
</evidence>
<dbReference type="GO" id="GO:0036009">
    <property type="term" value="F:protein-glutamine N-methyltransferase activity"/>
    <property type="evidence" value="ECO:0007669"/>
    <property type="project" value="TreeGrafter"/>
</dbReference>
<organism evidence="5 6">
    <name type="scientific">Paraburkholderia aspalathi</name>
    <dbReference type="NCBI Taxonomy" id="1324617"/>
    <lineage>
        <taxon>Bacteria</taxon>
        <taxon>Pseudomonadati</taxon>
        <taxon>Pseudomonadota</taxon>
        <taxon>Betaproteobacteria</taxon>
        <taxon>Burkholderiales</taxon>
        <taxon>Burkholderiaceae</taxon>
        <taxon>Paraburkholderia</taxon>
    </lineage>
</organism>
<dbReference type="Pfam" id="PF05175">
    <property type="entry name" value="MTS"/>
    <property type="match status" value="1"/>
</dbReference>
<dbReference type="InterPro" id="IPR050320">
    <property type="entry name" value="N5-glutamine_MTase"/>
</dbReference>
<dbReference type="InterPro" id="IPR007848">
    <property type="entry name" value="Small_mtfrase_dom"/>
</dbReference>
<dbReference type="PROSITE" id="PS00092">
    <property type="entry name" value="N6_MTASE"/>
    <property type="match status" value="1"/>
</dbReference>
<dbReference type="Gene3D" id="3.40.50.150">
    <property type="entry name" value="Vaccinia Virus protein VP39"/>
    <property type="match status" value="1"/>
</dbReference>
<evidence type="ECO:0000256" key="1">
    <source>
        <dbReference type="ARBA" id="ARBA00022603"/>
    </source>
</evidence>
<dbReference type="PANTHER" id="PTHR18895">
    <property type="entry name" value="HEMK METHYLTRANSFERASE"/>
    <property type="match status" value="1"/>
</dbReference>
<evidence type="ECO:0000313" key="6">
    <source>
        <dbReference type="Proteomes" id="UP000198844"/>
    </source>
</evidence>
<name>A0A1I7EKR5_9BURK</name>
<dbReference type="InterPro" id="IPR029063">
    <property type="entry name" value="SAM-dependent_MTases_sf"/>
</dbReference>
<feature type="domain" description="Methyltransferase small" evidence="4">
    <location>
        <begin position="273"/>
        <end position="399"/>
    </location>
</feature>
<dbReference type="EMBL" id="FPBH01000027">
    <property type="protein sequence ID" value="SFU24518.1"/>
    <property type="molecule type" value="Genomic_DNA"/>
</dbReference>
<dbReference type="GO" id="GO:0003676">
    <property type="term" value="F:nucleic acid binding"/>
    <property type="evidence" value="ECO:0007669"/>
    <property type="project" value="InterPro"/>
</dbReference>
<dbReference type="InterPro" id="IPR002052">
    <property type="entry name" value="DNA_methylase_N6_adenine_CS"/>
</dbReference>
<evidence type="ECO:0000256" key="2">
    <source>
        <dbReference type="ARBA" id="ARBA00022691"/>
    </source>
</evidence>
<dbReference type="CDD" id="cd02440">
    <property type="entry name" value="AdoMet_MTases"/>
    <property type="match status" value="1"/>
</dbReference>
<evidence type="ECO:0000313" key="5">
    <source>
        <dbReference type="EMBL" id="SFU24518.1"/>
    </source>
</evidence>
<dbReference type="Proteomes" id="UP000198844">
    <property type="component" value="Unassembled WGS sequence"/>
</dbReference>